<dbReference type="InParanoid" id="D1YUG4"/>
<dbReference type="SUPFAM" id="SSF52402">
    <property type="entry name" value="Adenine nucleotide alpha hydrolases-like"/>
    <property type="match status" value="1"/>
</dbReference>
<dbReference type="KEGG" id="mpd:MCP_0014"/>
<keyword evidence="2" id="KW-1185">Reference proteome</keyword>
<dbReference type="GeneID" id="8683125"/>
<dbReference type="NCBIfam" id="NF011155">
    <property type="entry name" value="PRK14561.1"/>
    <property type="match status" value="1"/>
</dbReference>
<dbReference type="InterPro" id="IPR055834">
    <property type="entry name" value="DUF7411"/>
</dbReference>
<dbReference type="eggNOG" id="arCOG00037">
    <property type="taxonomic scope" value="Archaea"/>
</dbReference>
<name>D1YUG4_METPS</name>
<reference evidence="1 2" key="2">
    <citation type="journal article" date="2008" name="Int. J. Syst. Evol. Microbiol.">
        <title>Methanocella paludicola gen. nov., sp. nov., a methane-producing archaeon, the first isolate of the lineage 'Rice Cluster I', and proposal of the new archaeal order Methanocellales ord. nov.</title>
        <authorList>
            <person name="Sakai S."/>
            <person name="Imachi H."/>
            <person name="Hanada S."/>
            <person name="Ohashi A."/>
            <person name="Harada H."/>
            <person name="Kamagata Y."/>
        </authorList>
    </citation>
    <scope>NUCLEOTIDE SEQUENCE [LARGE SCALE GENOMIC DNA]</scope>
    <source>
        <strain evidence="2">DSM 17711 / JCM 13418 / NBRC 101707 / SANAE</strain>
    </source>
</reference>
<sequence length="195" mass="21868">MKVRVLYSGGQDSSLSAVLLEPFFDVELVTCSFGSASWRHAGRAAEAIGFPFRVLKLSPEVMEGCIDLMLKYGYPRYGINYVHLKALEAAAKGGGYVADGTRRDDHSPALTMAEVKSLEMRLDVQYIRPLAGYGRHAIDALVKQHFEIVEGPAIEKSDYESEIRSSIIEKYGKETVSRLFPQEHPQSRVMRRLQK</sequence>
<evidence type="ECO:0000313" key="2">
    <source>
        <dbReference type="Proteomes" id="UP000001882"/>
    </source>
</evidence>
<accession>D1YUG4</accession>
<dbReference type="AlphaFoldDB" id="D1YUG4"/>
<protein>
    <recommendedName>
        <fullName evidence="3">Asparagine synthetase domain-containing protein</fullName>
    </recommendedName>
</protein>
<dbReference type="RefSeq" id="WP_012898766.1">
    <property type="nucleotide sequence ID" value="NC_013665.1"/>
</dbReference>
<organism evidence="1 2">
    <name type="scientific">Methanocella paludicola (strain DSM 17711 / JCM 13418 / NBRC 101707 / SANAE)</name>
    <dbReference type="NCBI Taxonomy" id="304371"/>
    <lineage>
        <taxon>Archaea</taxon>
        <taxon>Methanobacteriati</taxon>
        <taxon>Methanobacteriota</taxon>
        <taxon>Stenosarchaea group</taxon>
        <taxon>Methanomicrobia</taxon>
        <taxon>Methanocellales</taxon>
        <taxon>Methanocellaceae</taxon>
        <taxon>Methanocella</taxon>
    </lineage>
</organism>
<reference evidence="2" key="3">
    <citation type="journal article" date="2011" name="PLoS ONE">
        <title>Genome sequence of a mesophilic hydrogenotrophic methanogen Methanocella paludicola, the first cultivated representative of the order Methanocellales.</title>
        <authorList>
            <person name="Sakai S."/>
            <person name="Takaki Y."/>
            <person name="Shimamura S."/>
            <person name="Sekine M."/>
            <person name="Tajima T."/>
            <person name="Kosugi H."/>
            <person name="Ichikawa N."/>
            <person name="Tasumi E."/>
            <person name="Hiraki A.T."/>
            <person name="Shimizu A."/>
            <person name="Kato Y."/>
            <person name="Nishiko R."/>
            <person name="Mori K."/>
            <person name="Fujita N."/>
            <person name="Imachi H."/>
            <person name="Takai K."/>
        </authorList>
    </citation>
    <scope>NUCLEOTIDE SEQUENCE [LARGE SCALE GENOMIC DNA]</scope>
    <source>
        <strain evidence="2">DSM 17711 / JCM 13418 / NBRC 101707 / SANAE</strain>
    </source>
</reference>
<dbReference type="OrthoDB" id="108920at2157"/>
<reference evidence="1 2" key="1">
    <citation type="journal article" date="2007" name="Appl. Environ. Microbiol.">
        <title>Isolation of key methanogens for global methane emission from rice paddy fields: a novel isolate affiliated with the clone cluster rice cluster I.</title>
        <authorList>
            <person name="Sakai S."/>
            <person name="Imachi H."/>
            <person name="Sekiguchi Y."/>
            <person name="Ohashi A."/>
            <person name="Harada H."/>
            <person name="Kamagata Y."/>
        </authorList>
    </citation>
    <scope>NUCLEOTIDE SEQUENCE [LARGE SCALE GENOMIC DNA]</scope>
    <source>
        <strain evidence="2">DSM 17711 / JCM 13418 / NBRC 101707 / SANAE</strain>
    </source>
</reference>
<dbReference type="STRING" id="304371.MCP_0014"/>
<evidence type="ECO:0000313" key="1">
    <source>
        <dbReference type="EMBL" id="BAI60086.1"/>
    </source>
</evidence>
<dbReference type="Proteomes" id="UP000001882">
    <property type="component" value="Chromosome"/>
</dbReference>
<dbReference type="Pfam" id="PF24167">
    <property type="entry name" value="DUF7411"/>
    <property type="match status" value="1"/>
</dbReference>
<dbReference type="InterPro" id="IPR014729">
    <property type="entry name" value="Rossmann-like_a/b/a_fold"/>
</dbReference>
<proteinExistence type="predicted"/>
<gene>
    <name evidence="1" type="ordered locus">MCP_0014</name>
</gene>
<evidence type="ECO:0008006" key="3">
    <source>
        <dbReference type="Google" id="ProtNLM"/>
    </source>
</evidence>
<dbReference type="Gene3D" id="3.40.50.620">
    <property type="entry name" value="HUPs"/>
    <property type="match status" value="1"/>
</dbReference>
<dbReference type="EMBL" id="AP011532">
    <property type="protein sequence ID" value="BAI60086.1"/>
    <property type="molecule type" value="Genomic_DNA"/>
</dbReference>